<keyword evidence="6" id="KW-0966">Cell projection</keyword>
<keyword evidence="3" id="KW-0963">Cytoplasm</keyword>
<accession>A0A061J235</accession>
<evidence type="ECO:0000256" key="2">
    <source>
        <dbReference type="ARBA" id="ARBA00004245"/>
    </source>
</evidence>
<dbReference type="PANTHER" id="PTHR12086:SF11">
    <property type="entry name" value="EF-HAND DOMAIN-CONTAINING FAMILY MEMBER C2"/>
    <property type="match status" value="1"/>
</dbReference>
<dbReference type="Gene3D" id="2.30.29.170">
    <property type="match status" value="3"/>
</dbReference>
<dbReference type="GO" id="GO:0005856">
    <property type="term" value="C:cytoskeleton"/>
    <property type="evidence" value="ECO:0007669"/>
    <property type="project" value="UniProtKB-SubCell"/>
</dbReference>
<name>A0A061J235_TRYRA</name>
<dbReference type="AlphaFoldDB" id="A0A061J235"/>
<dbReference type="PANTHER" id="PTHR12086">
    <property type="entry name" value="EF-HAND DOMAIN C-TERMINAL CONTAINING PROTEIN"/>
    <property type="match status" value="1"/>
</dbReference>
<proteinExistence type="predicted"/>
<dbReference type="Proteomes" id="UP000031737">
    <property type="component" value="Unassembled WGS sequence"/>
</dbReference>
<dbReference type="OrthoDB" id="10255210at2759"/>
<dbReference type="PROSITE" id="PS51336">
    <property type="entry name" value="DM10"/>
    <property type="match status" value="3"/>
</dbReference>
<dbReference type="GO" id="GO:0005929">
    <property type="term" value="C:cilium"/>
    <property type="evidence" value="ECO:0007669"/>
    <property type="project" value="UniProtKB-SubCell"/>
</dbReference>
<evidence type="ECO:0000259" key="9">
    <source>
        <dbReference type="PROSITE" id="PS51336"/>
    </source>
</evidence>
<evidence type="ECO:0000256" key="6">
    <source>
        <dbReference type="ARBA" id="ARBA00023273"/>
    </source>
</evidence>
<dbReference type="InterPro" id="IPR040193">
    <property type="entry name" value="EFHC1/EFHC2/EFHB"/>
</dbReference>
<comment type="function">
    <text evidence="7">Microtubule inner protein (MIP) part of the dynein-decorated doublet microtubules (DMTs) in cilia axoneme, which is required for motile cilia beating.</text>
</comment>
<feature type="domain" description="DM10" evidence="9">
    <location>
        <begin position="106"/>
        <end position="213"/>
    </location>
</feature>
<feature type="domain" description="DM10" evidence="9">
    <location>
        <begin position="464"/>
        <end position="568"/>
    </location>
</feature>
<evidence type="ECO:0000256" key="5">
    <source>
        <dbReference type="ARBA" id="ARBA00023212"/>
    </source>
</evidence>
<feature type="domain" description="DM10" evidence="9">
    <location>
        <begin position="284"/>
        <end position="403"/>
    </location>
</feature>
<evidence type="ECO:0000256" key="1">
    <source>
        <dbReference type="ARBA" id="ARBA00004138"/>
    </source>
</evidence>
<evidence type="ECO:0000313" key="10">
    <source>
        <dbReference type="EMBL" id="ESL08171.1"/>
    </source>
</evidence>
<dbReference type="InterPro" id="IPR011992">
    <property type="entry name" value="EF-hand-dom_pair"/>
</dbReference>
<reference evidence="10 11" key="1">
    <citation type="submission" date="2013-07" db="EMBL/GenBank/DDBJ databases">
        <authorList>
            <person name="Stoco P.H."/>
            <person name="Wagner G."/>
            <person name="Gerber A."/>
            <person name="Zaha A."/>
            <person name="Thompson C."/>
            <person name="Bartholomeu D.C."/>
            <person name="Luckemeyer D.D."/>
            <person name="Bahia D."/>
            <person name="Loreto E."/>
            <person name="Prestes E.B."/>
            <person name="Lima F.M."/>
            <person name="Rodrigues-Luiz G."/>
            <person name="Vallejo G.A."/>
            <person name="Filho J.F."/>
            <person name="Monteiro K.M."/>
            <person name="Tyler K.M."/>
            <person name="de Almeida L.G."/>
            <person name="Ortiz M.F."/>
            <person name="Siervo M.A."/>
            <person name="de Moraes M.H."/>
            <person name="Cunha O.L."/>
            <person name="Mendonca-Neto R."/>
            <person name="Silva R."/>
            <person name="Teixeira S.M."/>
            <person name="Murta S.M."/>
            <person name="Sincero T.C."/>
            <person name="Mendes T.A."/>
            <person name="Urmenyi T.P."/>
            <person name="Silva V.G."/>
            <person name="da Rocha W.D."/>
            <person name="Andersson B."/>
            <person name="Romanha A.J."/>
            <person name="Steindel M."/>
            <person name="de Vasconcelos A.T."/>
            <person name="Grisard E.C."/>
        </authorList>
    </citation>
    <scope>NUCLEOTIDE SEQUENCE [LARGE SCALE GENOMIC DNA]</scope>
    <source>
        <strain evidence="10 11">SC58</strain>
    </source>
</reference>
<keyword evidence="5" id="KW-0206">Cytoskeleton</keyword>
<keyword evidence="4" id="KW-0677">Repeat</keyword>
<gene>
    <name evidence="10" type="ORF">TRSC58_04130</name>
</gene>
<protein>
    <recommendedName>
        <fullName evidence="8">EF-hand domain-containing family member C2</fullName>
    </recommendedName>
</protein>
<dbReference type="SUPFAM" id="SSF47473">
    <property type="entry name" value="EF-hand"/>
    <property type="match status" value="1"/>
</dbReference>
<dbReference type="VEuPathDB" id="TriTrypDB:TRSC58_04130"/>
<evidence type="ECO:0000256" key="3">
    <source>
        <dbReference type="ARBA" id="ARBA00022490"/>
    </source>
</evidence>
<dbReference type="SMART" id="SM00676">
    <property type="entry name" value="DM10"/>
    <property type="match status" value="3"/>
</dbReference>
<sequence>MKNSAARTQPTCRYENFTLENNLPLSIGANFHDDPFCRENLRKSHNLLLPKKVDYAPHTEYIYNGGGFTRGGKSRNESAADDDESDEDGVFNGWLRANFDVPNGGKDYVARFLAYFLEDIPESPTETIVVRKVCILYYTQDNSISVIEAKQDNSGIVQSTILSRRQVPKRMDDISELITLDDFHIGGSIEIFQRKYYLLDMDERSRLYYKKIRGQEVPAAVPWPCELDKFGTTMGAQRYKTTYRMTTSEDMDRKRAVEQQLTGIYTKHPTEDIIAAQKFLKHNINEHLTFLALWDDRENLKGDLRFCVIRIYLENDTVEIVEIRPENSGRIGGVTLLGCQRVPRPGVDVQKTRFQEHTFGVIMKRDFLVADDMRIGETYVIHGKPYYVYDADPFTREYMKTKLGIELAPKVDITPFIEVDAKGPIKFYPPPPNGFGSEREKRANWVSLTAKPQRPDFAKIEKEEGRVMRFLAELANPLVQGDKKRKFVISFYREKDEIEIFEKPERNSGFIAGRFLSRGAYEKRLPDGSTVSYTPEDFELGKEIIILERPFKLLAMDDETKRILEDKEIVITENQVRDLLLLFKQQIQLKFLRVHEAYCTLAPEGVLGYRQVLEFLRSCSCRITDEEAVLLVQNIVPDSTGVISFDQFLKVVNITSSGHMDEASLTARSVKSVNMTKDETLKEVASKAERAKRRKKLAVDLRQKLIQRRGTTQEQFRLLGDHSSTSRMNRDVFRRSLNEIMHYNMSKEDEDMLVSILFDGRADENGDITYKQFQEFTDQDDSL</sequence>
<evidence type="ECO:0000256" key="7">
    <source>
        <dbReference type="ARBA" id="ARBA00035003"/>
    </source>
</evidence>
<organism evidence="10 11">
    <name type="scientific">Trypanosoma rangeli SC58</name>
    <dbReference type="NCBI Taxonomy" id="429131"/>
    <lineage>
        <taxon>Eukaryota</taxon>
        <taxon>Discoba</taxon>
        <taxon>Euglenozoa</taxon>
        <taxon>Kinetoplastea</taxon>
        <taxon>Metakinetoplastina</taxon>
        <taxon>Trypanosomatida</taxon>
        <taxon>Trypanosomatidae</taxon>
        <taxon>Trypanosoma</taxon>
        <taxon>Herpetosoma</taxon>
    </lineage>
</organism>
<dbReference type="Pfam" id="PF06565">
    <property type="entry name" value="DM10_dom"/>
    <property type="match status" value="3"/>
</dbReference>
<comment type="caution">
    <text evidence="10">The sequence shown here is derived from an EMBL/GenBank/DDBJ whole genome shotgun (WGS) entry which is preliminary data.</text>
</comment>
<comment type="subcellular location">
    <subcellularLocation>
        <location evidence="1">Cell projection</location>
        <location evidence="1">Cilium</location>
    </subcellularLocation>
    <subcellularLocation>
        <location evidence="2">Cytoplasm</location>
        <location evidence="2">Cytoskeleton</location>
    </subcellularLocation>
</comment>
<dbReference type="Gene3D" id="1.10.238.10">
    <property type="entry name" value="EF-hand"/>
    <property type="match status" value="1"/>
</dbReference>
<dbReference type="EMBL" id="AUPL01004130">
    <property type="protein sequence ID" value="ESL08171.1"/>
    <property type="molecule type" value="Genomic_DNA"/>
</dbReference>
<evidence type="ECO:0000256" key="8">
    <source>
        <dbReference type="ARBA" id="ARBA00039880"/>
    </source>
</evidence>
<keyword evidence="11" id="KW-1185">Reference proteome</keyword>
<evidence type="ECO:0000313" key="11">
    <source>
        <dbReference type="Proteomes" id="UP000031737"/>
    </source>
</evidence>
<evidence type="ECO:0000256" key="4">
    <source>
        <dbReference type="ARBA" id="ARBA00022737"/>
    </source>
</evidence>
<dbReference type="InterPro" id="IPR006602">
    <property type="entry name" value="DM10_dom"/>
</dbReference>